<name>A0A3M7SRN5_BRAPC</name>
<accession>A0A3M7SRN5</accession>
<protein>
    <submittedName>
        <fullName evidence="1">Uncharacterized protein</fullName>
    </submittedName>
</protein>
<proteinExistence type="predicted"/>
<gene>
    <name evidence="1" type="ORF">BpHYR1_011631</name>
</gene>
<dbReference type="Proteomes" id="UP000276133">
    <property type="component" value="Unassembled WGS sequence"/>
</dbReference>
<dbReference type="EMBL" id="REGN01000876">
    <property type="protein sequence ID" value="RNA38406.1"/>
    <property type="molecule type" value="Genomic_DNA"/>
</dbReference>
<organism evidence="1 2">
    <name type="scientific">Brachionus plicatilis</name>
    <name type="common">Marine rotifer</name>
    <name type="synonym">Brachionus muelleri</name>
    <dbReference type="NCBI Taxonomy" id="10195"/>
    <lineage>
        <taxon>Eukaryota</taxon>
        <taxon>Metazoa</taxon>
        <taxon>Spiralia</taxon>
        <taxon>Gnathifera</taxon>
        <taxon>Rotifera</taxon>
        <taxon>Eurotatoria</taxon>
        <taxon>Monogononta</taxon>
        <taxon>Pseudotrocha</taxon>
        <taxon>Ploima</taxon>
        <taxon>Brachionidae</taxon>
        <taxon>Brachionus</taxon>
    </lineage>
</organism>
<comment type="caution">
    <text evidence="1">The sequence shown here is derived from an EMBL/GenBank/DDBJ whole genome shotgun (WGS) entry which is preliminary data.</text>
</comment>
<keyword evidence="2" id="KW-1185">Reference proteome</keyword>
<sequence length="114" mass="13257">MLNILMNGVKFCVDKNNMLSNNLKNNIDKYLALRQKETKFLDINIHSKLNFNSFWTCRDKFSYVKSKNVSLDLFRHQFGCSLFLKYDNPSTILNHSIPSAVRLVDECKAGFDSK</sequence>
<evidence type="ECO:0000313" key="2">
    <source>
        <dbReference type="Proteomes" id="UP000276133"/>
    </source>
</evidence>
<evidence type="ECO:0000313" key="1">
    <source>
        <dbReference type="EMBL" id="RNA38406.1"/>
    </source>
</evidence>
<reference evidence="1 2" key="1">
    <citation type="journal article" date="2018" name="Sci. Rep.">
        <title>Genomic signatures of local adaptation to the degree of environmental predictability in rotifers.</title>
        <authorList>
            <person name="Franch-Gras L."/>
            <person name="Hahn C."/>
            <person name="Garcia-Roger E.M."/>
            <person name="Carmona M.J."/>
            <person name="Serra M."/>
            <person name="Gomez A."/>
        </authorList>
    </citation>
    <scope>NUCLEOTIDE SEQUENCE [LARGE SCALE GENOMIC DNA]</scope>
    <source>
        <strain evidence="1">HYR1</strain>
    </source>
</reference>
<dbReference type="AlphaFoldDB" id="A0A3M7SRN5"/>